<dbReference type="PANTHER" id="PTHR22912">
    <property type="entry name" value="DISULFIDE OXIDOREDUCTASE"/>
    <property type="match status" value="1"/>
</dbReference>
<evidence type="ECO:0000256" key="6">
    <source>
        <dbReference type="ARBA" id="ARBA00022827"/>
    </source>
</evidence>
<dbReference type="Pfam" id="PF02852">
    <property type="entry name" value="Pyr_redox_dim"/>
    <property type="match status" value="1"/>
</dbReference>
<comment type="cofactor">
    <cofactor evidence="1">
        <name>FAD</name>
        <dbReference type="ChEBI" id="CHEBI:57692"/>
    </cofactor>
</comment>
<dbReference type="Proteomes" id="UP000019184">
    <property type="component" value="Unassembled WGS sequence"/>
</dbReference>
<comment type="similarity">
    <text evidence="3">Belongs to the class-I pyridine nucleotide-disulfide oxidoreductase family.</text>
</comment>
<evidence type="ECO:0000256" key="4">
    <source>
        <dbReference type="ARBA" id="ARBA00022490"/>
    </source>
</evidence>
<dbReference type="InterPro" id="IPR016156">
    <property type="entry name" value="FAD/NAD-linked_Rdtase_dimer_sf"/>
</dbReference>
<comment type="caution">
    <text evidence="10">The sequence shown here is derived from an EMBL/GenBank/DDBJ whole genome shotgun (WGS) entry which is preliminary data.</text>
</comment>
<gene>
    <name evidence="10" type="ORF">BN874_1290002</name>
</gene>
<evidence type="ECO:0000256" key="7">
    <source>
        <dbReference type="ARBA" id="ARBA00023002"/>
    </source>
</evidence>
<dbReference type="AlphaFoldDB" id="A0A7U7J232"/>
<dbReference type="GO" id="GO:0050660">
    <property type="term" value="F:flavin adenine dinucleotide binding"/>
    <property type="evidence" value="ECO:0007669"/>
    <property type="project" value="TreeGrafter"/>
</dbReference>
<protein>
    <submittedName>
        <fullName evidence="10">Dihydrolipoyl dehydrogenase</fullName>
        <ecNumber evidence="10">1.8.1.4</ecNumber>
    </submittedName>
</protein>
<organism evidence="10 11">
    <name type="scientific">Candidatus Contendobacter odensis Run_B_J11</name>
    <dbReference type="NCBI Taxonomy" id="1400861"/>
    <lineage>
        <taxon>Bacteria</taxon>
        <taxon>Pseudomonadati</taxon>
        <taxon>Pseudomonadota</taxon>
        <taxon>Gammaproteobacteria</taxon>
        <taxon>Candidatus Competibacteraceae</taxon>
        <taxon>Candidatus Contendibacter</taxon>
    </lineage>
</organism>
<keyword evidence="7 10" id="KW-0560">Oxidoreductase</keyword>
<dbReference type="PRINTS" id="PR00411">
    <property type="entry name" value="PNDRDTASEI"/>
</dbReference>
<evidence type="ECO:0000259" key="9">
    <source>
        <dbReference type="Pfam" id="PF02852"/>
    </source>
</evidence>
<dbReference type="FunFam" id="3.30.390.30:FF:000001">
    <property type="entry name" value="Dihydrolipoyl dehydrogenase"/>
    <property type="match status" value="1"/>
</dbReference>
<dbReference type="InterPro" id="IPR004099">
    <property type="entry name" value="Pyr_nucl-diS_OxRdtase_dimer"/>
</dbReference>
<dbReference type="EC" id="1.8.1.4" evidence="10"/>
<keyword evidence="8" id="KW-0520">NAD</keyword>
<evidence type="ECO:0000256" key="3">
    <source>
        <dbReference type="ARBA" id="ARBA00007532"/>
    </source>
</evidence>
<dbReference type="Gene3D" id="3.30.390.30">
    <property type="match status" value="1"/>
</dbReference>
<sequence>MVAEIVAGQHGHLNYDTIPWVIYTSPEIAWVGKTEQALKAEGILYQIGSFPFSANGRAKAMDQAVGMVKMLAHAETDTLLGCHIIGPFASELVQEAVLAMEFGASSEDLARTIHGHPTLYEAMHEAALVRPRSRPAQD</sequence>
<dbReference type="GO" id="GO:0005737">
    <property type="term" value="C:cytoplasm"/>
    <property type="evidence" value="ECO:0007669"/>
    <property type="project" value="UniProtKB-SubCell"/>
</dbReference>
<keyword evidence="4" id="KW-0963">Cytoplasm</keyword>
<accession>A0A7U7J232</accession>
<name>A0A7U7J232_9GAMM</name>
<evidence type="ECO:0000256" key="1">
    <source>
        <dbReference type="ARBA" id="ARBA00001974"/>
    </source>
</evidence>
<evidence type="ECO:0000313" key="11">
    <source>
        <dbReference type="Proteomes" id="UP000019184"/>
    </source>
</evidence>
<evidence type="ECO:0000256" key="8">
    <source>
        <dbReference type="ARBA" id="ARBA00023027"/>
    </source>
</evidence>
<dbReference type="GO" id="GO:0006103">
    <property type="term" value="P:2-oxoglutarate metabolic process"/>
    <property type="evidence" value="ECO:0007669"/>
    <property type="project" value="TreeGrafter"/>
</dbReference>
<dbReference type="InterPro" id="IPR050151">
    <property type="entry name" value="Class-I_Pyr_Nuc-Dis_Oxidored"/>
</dbReference>
<reference evidence="10 11" key="1">
    <citation type="journal article" date="2014" name="ISME J.">
        <title>Candidatus Competibacter-lineage genomes retrieved from metagenomes reveal functional metabolic diversity.</title>
        <authorList>
            <person name="McIlroy S.J."/>
            <person name="Albertsen M."/>
            <person name="Andresen E.K."/>
            <person name="Saunders A.M."/>
            <person name="Kristiansen R."/>
            <person name="Stokholm-Bjerregaard M."/>
            <person name="Nielsen K.L."/>
            <person name="Nielsen P.H."/>
        </authorList>
    </citation>
    <scope>NUCLEOTIDE SEQUENCE [LARGE SCALE GENOMIC DNA]</scope>
    <source>
        <strain evidence="10 11">Run_B_J11</strain>
    </source>
</reference>
<keyword evidence="11" id="KW-1185">Reference proteome</keyword>
<proteinExistence type="inferred from homology"/>
<comment type="subcellular location">
    <subcellularLocation>
        <location evidence="2">Cytoplasm</location>
    </subcellularLocation>
</comment>
<evidence type="ECO:0000313" key="10">
    <source>
        <dbReference type="EMBL" id="CDH43671.1"/>
    </source>
</evidence>
<evidence type="ECO:0000256" key="2">
    <source>
        <dbReference type="ARBA" id="ARBA00004496"/>
    </source>
</evidence>
<evidence type="ECO:0000256" key="5">
    <source>
        <dbReference type="ARBA" id="ARBA00022630"/>
    </source>
</evidence>
<keyword evidence="5" id="KW-0285">Flavoprotein</keyword>
<dbReference type="EMBL" id="CBTK010000034">
    <property type="protein sequence ID" value="CDH43671.1"/>
    <property type="molecule type" value="Genomic_DNA"/>
</dbReference>
<feature type="domain" description="Pyridine nucleotide-disulphide oxidoreductase dimerisation" evidence="9">
    <location>
        <begin position="18"/>
        <end position="127"/>
    </location>
</feature>
<keyword evidence="6" id="KW-0274">FAD</keyword>
<dbReference type="GO" id="GO:0004148">
    <property type="term" value="F:dihydrolipoyl dehydrogenase (NADH) activity"/>
    <property type="evidence" value="ECO:0007669"/>
    <property type="project" value="UniProtKB-EC"/>
</dbReference>
<dbReference type="OrthoDB" id="9800167at2"/>
<dbReference type="PANTHER" id="PTHR22912:SF224">
    <property type="entry name" value="DIHYDROLIPOYL DEHYDROGENASE"/>
    <property type="match status" value="1"/>
</dbReference>
<dbReference type="SUPFAM" id="SSF55424">
    <property type="entry name" value="FAD/NAD-linked reductases, dimerisation (C-terminal) domain"/>
    <property type="match status" value="1"/>
</dbReference>